<dbReference type="GO" id="GO:0016491">
    <property type="term" value="F:oxidoreductase activity"/>
    <property type="evidence" value="ECO:0007669"/>
    <property type="project" value="UniProtKB-KW"/>
</dbReference>
<dbReference type="Gene3D" id="3.20.20.100">
    <property type="entry name" value="NADP-dependent oxidoreductase domain"/>
    <property type="match status" value="1"/>
</dbReference>
<dbReference type="GO" id="GO:0005737">
    <property type="term" value="C:cytoplasm"/>
    <property type="evidence" value="ECO:0007669"/>
    <property type="project" value="TreeGrafter"/>
</dbReference>
<dbReference type="PANTHER" id="PTHR43625">
    <property type="entry name" value="AFLATOXIN B1 ALDEHYDE REDUCTASE"/>
    <property type="match status" value="1"/>
</dbReference>
<dbReference type="RefSeq" id="WP_011569835.1">
    <property type="nucleotide sequence ID" value="NC_008209.1"/>
</dbReference>
<protein>
    <submittedName>
        <fullName evidence="3">Oxidoreductase, putative</fullName>
    </submittedName>
</protein>
<dbReference type="STRING" id="375451.RD1_3755"/>
<accession>Q161W9</accession>
<dbReference type="HOGENOM" id="CLU_023205_2_1_5"/>
<evidence type="ECO:0000256" key="1">
    <source>
        <dbReference type="ARBA" id="ARBA00023002"/>
    </source>
</evidence>
<dbReference type="OrthoDB" id="9803483at2"/>
<name>Q161W9_ROSDO</name>
<feature type="domain" description="NADP-dependent oxidoreductase" evidence="2">
    <location>
        <begin position="19"/>
        <end position="311"/>
    </location>
</feature>
<dbReference type="SUPFAM" id="SSF51430">
    <property type="entry name" value="NAD(P)-linked oxidoreductase"/>
    <property type="match status" value="1"/>
</dbReference>
<dbReference type="EMBL" id="CP000362">
    <property type="protein sequence ID" value="ABG33224.1"/>
    <property type="molecule type" value="Genomic_DNA"/>
</dbReference>
<keyword evidence="4" id="KW-1185">Reference proteome</keyword>
<dbReference type="Proteomes" id="UP000007029">
    <property type="component" value="Chromosome"/>
</dbReference>
<dbReference type="InterPro" id="IPR036812">
    <property type="entry name" value="NAD(P)_OxRdtase_dom_sf"/>
</dbReference>
<dbReference type="KEGG" id="rde:RD1_3755"/>
<keyword evidence="1" id="KW-0560">Oxidoreductase</keyword>
<dbReference type="InterPro" id="IPR050791">
    <property type="entry name" value="Aldo-Keto_reductase"/>
</dbReference>
<sequence length="334" mass="35948">MHNDTQSRHLGSNGPEVSPLGLGLMGMSDFYGPADENESLSTIHAAMEHGITLFDTADFYGSGHNEMLLARALKGRREKSFVQVKFGVLRDPAGGVAGGDYRPASIKNALAQTLRRLGTDYIDLYQPARVPRDVPLEEWMGALKDCVAVGWVRHIGLSEAGAKTIRAAHAIHPITAVQQEWSLMSRSIEGEVLETCRTLGIGITAYGVLSRGLLSGHMTPDAMAGRREFRAIAPRFQGEALAQNLALTDALGRLARERGCTTAQLAIAWALHRGTDVVPLIGARRRDRLVEAIDALDIQLCAEELALIEAAVPAAAVQGDRYDAAGMAMLDSES</sequence>
<evidence type="ECO:0000313" key="4">
    <source>
        <dbReference type="Proteomes" id="UP000007029"/>
    </source>
</evidence>
<dbReference type="PRINTS" id="PR00069">
    <property type="entry name" value="ALDKETRDTASE"/>
</dbReference>
<gene>
    <name evidence="3" type="ordered locus">RD1_3755</name>
</gene>
<dbReference type="InterPro" id="IPR023210">
    <property type="entry name" value="NADP_OxRdtase_dom"/>
</dbReference>
<reference evidence="3 4" key="1">
    <citation type="journal article" date="2007" name="J. Bacteriol.">
        <title>The complete genome sequence of Roseobacter denitrificans reveals a mixotrophic rather than photosynthetic metabolism.</title>
        <authorList>
            <person name="Swingley W.D."/>
            <person name="Sadekar S."/>
            <person name="Mastrian S.D."/>
            <person name="Matthies H.J."/>
            <person name="Hao J."/>
            <person name="Ramos H."/>
            <person name="Acharya C.R."/>
            <person name="Conrad A.L."/>
            <person name="Taylor H.L."/>
            <person name="Dejesa L.C."/>
            <person name="Shah M.K."/>
            <person name="O'huallachain M.E."/>
            <person name="Lince M.T."/>
            <person name="Blankenship R.E."/>
            <person name="Beatty J.T."/>
            <person name="Touchman J.W."/>
        </authorList>
    </citation>
    <scope>NUCLEOTIDE SEQUENCE [LARGE SCALE GENOMIC DNA]</scope>
    <source>
        <strain evidence="4">ATCC 33942 / OCh 114</strain>
    </source>
</reference>
<organism evidence="3 4">
    <name type="scientific">Roseobacter denitrificans (strain ATCC 33942 / OCh 114)</name>
    <name type="common">Erythrobacter sp. (strain OCh 114)</name>
    <name type="synonym">Roseobacter denitrificans</name>
    <dbReference type="NCBI Taxonomy" id="375451"/>
    <lineage>
        <taxon>Bacteria</taxon>
        <taxon>Pseudomonadati</taxon>
        <taxon>Pseudomonadota</taxon>
        <taxon>Alphaproteobacteria</taxon>
        <taxon>Rhodobacterales</taxon>
        <taxon>Roseobacteraceae</taxon>
        <taxon>Roseobacter</taxon>
    </lineage>
</organism>
<proteinExistence type="predicted"/>
<dbReference type="PANTHER" id="PTHR43625:SF40">
    <property type="entry name" value="ALDO-KETO REDUCTASE YAKC [NADP(+)]"/>
    <property type="match status" value="1"/>
</dbReference>
<dbReference type="eggNOG" id="COG0667">
    <property type="taxonomic scope" value="Bacteria"/>
</dbReference>
<dbReference type="InterPro" id="IPR020471">
    <property type="entry name" value="AKR"/>
</dbReference>
<dbReference type="AlphaFoldDB" id="Q161W9"/>
<dbReference type="Pfam" id="PF00248">
    <property type="entry name" value="Aldo_ket_red"/>
    <property type="match status" value="1"/>
</dbReference>
<evidence type="ECO:0000259" key="2">
    <source>
        <dbReference type="Pfam" id="PF00248"/>
    </source>
</evidence>
<evidence type="ECO:0000313" key="3">
    <source>
        <dbReference type="EMBL" id="ABG33224.1"/>
    </source>
</evidence>